<evidence type="ECO:0000313" key="1">
    <source>
        <dbReference type="EMBL" id="QTX14156.1"/>
    </source>
</evidence>
<geneLocation type="plasmid" evidence="1">
    <name>p17-15-vir-like</name>
</geneLocation>
<dbReference type="GO" id="GO:0016740">
    <property type="term" value="F:transferase activity"/>
    <property type="evidence" value="ECO:0007669"/>
    <property type="project" value="UniProtKB-KW"/>
</dbReference>
<dbReference type="EMBL" id="MN956836">
    <property type="protein sequence ID" value="QTX14156.1"/>
    <property type="molecule type" value="Genomic_DNA"/>
</dbReference>
<keyword evidence="1" id="KW-0614">Plasmid</keyword>
<reference evidence="1" key="1">
    <citation type="submission" date="2020-01" db="EMBL/GenBank/DDBJ databases">
        <authorList>
            <person name="Qin S."/>
        </authorList>
    </citation>
    <scope>NUCLEOTIDE SEQUENCE</scope>
    <source>
        <strain evidence="1">CVir17-16-YZ6g</strain>
        <plasmid evidence="1">p17-15-vir-like</plasmid>
    </source>
</reference>
<protein>
    <submittedName>
        <fullName evidence="1">Aminoglycoside 3''-nucleotidyltransferase</fullName>
    </submittedName>
</protein>
<keyword evidence="1" id="KW-0808">Transferase</keyword>
<accession>A0A8B0SSH4</accession>
<name>A0A8B0SSH4_KLEPN</name>
<dbReference type="AlphaFoldDB" id="A0A8B0SSH4"/>
<sequence>MHDDIIPWRYPAKRELQFGEWQRNDILAGIFEPAMIDIDLAILLTKSKRT</sequence>
<organism evidence="1">
    <name type="scientific">Klebsiella pneumoniae</name>
    <dbReference type="NCBI Taxonomy" id="573"/>
    <lineage>
        <taxon>Bacteria</taxon>
        <taxon>Pseudomonadati</taxon>
        <taxon>Pseudomonadota</taxon>
        <taxon>Gammaproteobacteria</taxon>
        <taxon>Enterobacterales</taxon>
        <taxon>Enterobacteriaceae</taxon>
        <taxon>Klebsiella/Raoultella group</taxon>
        <taxon>Klebsiella</taxon>
        <taxon>Klebsiella pneumoniae complex</taxon>
    </lineage>
</organism>
<proteinExistence type="predicted"/>